<dbReference type="RefSeq" id="WP_009584604.1">
    <property type="nucleotide sequence ID" value="NZ_BKEF01000007.1"/>
</dbReference>
<reference evidence="1" key="1">
    <citation type="submission" date="2022-02" db="EMBL/GenBank/DDBJ databases">
        <title>Characterization of Tn125 harboring carbapenem-resistant Acinetobacter bereziniae clinical isolates.</title>
        <authorList>
            <person name="Wong N.-K."/>
            <person name="Pan Q."/>
        </authorList>
    </citation>
    <scope>NUCLEOTIDE SEQUENCE</scope>
    <source>
        <strain evidence="1">GD03393</strain>
    </source>
</reference>
<sequence length="66" mass="7367">MAADSQLIIGKDGITFITPREFKVHAGQHQFKTGERISMPIFPLQQPICVECLMDAANRGLGIIRR</sequence>
<dbReference type="KEGG" id="aber:BSR55_08115"/>
<protein>
    <submittedName>
        <fullName evidence="1">Uncharacterized protein</fullName>
    </submittedName>
</protein>
<evidence type="ECO:0000313" key="1">
    <source>
        <dbReference type="EMBL" id="UUN96421.1"/>
    </source>
</evidence>
<dbReference type="EMBL" id="CP092085">
    <property type="protein sequence ID" value="UUN96421.1"/>
    <property type="molecule type" value="Genomic_DNA"/>
</dbReference>
<gene>
    <name evidence="1" type="ORF">I9054_013665</name>
</gene>
<name>A0A3S0AWN2_ACIBZ</name>
<accession>A0A3S0AWN2</accession>
<proteinExistence type="predicted"/>
<dbReference type="AlphaFoldDB" id="A0A3S0AWN2"/>
<evidence type="ECO:0000313" key="2">
    <source>
        <dbReference type="Proteomes" id="UP000644140"/>
    </source>
</evidence>
<organism evidence="1 2">
    <name type="scientific">Acinetobacter bereziniae</name>
    <name type="common">Acinetobacter genomosp. 10</name>
    <dbReference type="NCBI Taxonomy" id="106648"/>
    <lineage>
        <taxon>Bacteria</taxon>
        <taxon>Pseudomonadati</taxon>
        <taxon>Pseudomonadota</taxon>
        <taxon>Gammaproteobacteria</taxon>
        <taxon>Moraxellales</taxon>
        <taxon>Moraxellaceae</taxon>
        <taxon>Acinetobacter</taxon>
    </lineage>
</organism>
<dbReference type="Proteomes" id="UP000644140">
    <property type="component" value="Chromosome"/>
</dbReference>